<evidence type="ECO:0000313" key="2">
    <source>
        <dbReference type="EMBL" id="MFC5865282.1"/>
    </source>
</evidence>
<dbReference type="SUPFAM" id="SSF111326">
    <property type="entry name" value="Urocanase"/>
    <property type="match status" value="1"/>
</dbReference>
<proteinExistence type="predicted"/>
<dbReference type="Proteomes" id="UP001596091">
    <property type="component" value="Unassembled WGS sequence"/>
</dbReference>
<organism evidence="2 3">
    <name type="scientific">Acidicapsa dinghuensis</name>
    <dbReference type="NCBI Taxonomy" id="2218256"/>
    <lineage>
        <taxon>Bacteria</taxon>
        <taxon>Pseudomonadati</taxon>
        <taxon>Acidobacteriota</taxon>
        <taxon>Terriglobia</taxon>
        <taxon>Terriglobales</taxon>
        <taxon>Acidobacteriaceae</taxon>
        <taxon>Acidicapsa</taxon>
    </lineage>
</organism>
<evidence type="ECO:0000259" key="1">
    <source>
        <dbReference type="Pfam" id="PF01175"/>
    </source>
</evidence>
<dbReference type="InterPro" id="IPR036190">
    <property type="entry name" value="Urocanase_sf"/>
</dbReference>
<evidence type="ECO:0000313" key="3">
    <source>
        <dbReference type="Proteomes" id="UP001596091"/>
    </source>
</evidence>
<accession>A0ABW1ELY1</accession>
<feature type="domain" description="Urocanase Rossmann-like" evidence="1">
    <location>
        <begin position="57"/>
        <end position="133"/>
    </location>
</feature>
<dbReference type="Pfam" id="PF01175">
    <property type="entry name" value="Urocanase"/>
    <property type="match status" value="1"/>
</dbReference>
<protein>
    <recommendedName>
        <fullName evidence="1">Urocanase Rossmann-like domain-containing protein</fullName>
    </recommendedName>
</protein>
<sequence length="265" mass="28768">MSSSHSPALPTRSDPIAETYRLYQALADTLPFDPHGGLGGRLLFAGDIHAENRLLTAASIAGAASLGASSDATVLRQAMRDGAIDFLVTSLEEALRILKNEVRKKQPVAVGVSEAPERVVSQMQRRGVLPDLLPPAAWGAGVTGMDEAAEQCFRAWGSLPVNESGSLQSRNFDVEFTTWTADRRAAIWLTRIDQVGISVVQENDALRQRWLRLAPRYLGRAAMQRRGVAMTPDELESFRAGVNALVAERTAAGEEPVSIRIEVPR</sequence>
<dbReference type="InterPro" id="IPR035085">
    <property type="entry name" value="Urocanase_Rossmann-like"/>
</dbReference>
<reference evidence="3" key="1">
    <citation type="journal article" date="2019" name="Int. J. Syst. Evol. Microbiol.">
        <title>The Global Catalogue of Microorganisms (GCM) 10K type strain sequencing project: providing services to taxonomists for standard genome sequencing and annotation.</title>
        <authorList>
            <consortium name="The Broad Institute Genomics Platform"/>
            <consortium name="The Broad Institute Genome Sequencing Center for Infectious Disease"/>
            <person name="Wu L."/>
            <person name="Ma J."/>
        </authorList>
    </citation>
    <scope>NUCLEOTIDE SEQUENCE [LARGE SCALE GENOMIC DNA]</scope>
    <source>
        <strain evidence="3">JCM 4087</strain>
    </source>
</reference>
<keyword evidence="3" id="KW-1185">Reference proteome</keyword>
<dbReference type="EMBL" id="JBHSPH010000018">
    <property type="protein sequence ID" value="MFC5865282.1"/>
    <property type="molecule type" value="Genomic_DNA"/>
</dbReference>
<gene>
    <name evidence="2" type="ORF">ACFPT7_23455</name>
</gene>
<dbReference type="RefSeq" id="WP_263341561.1">
    <property type="nucleotide sequence ID" value="NZ_JAGSYH010000007.1"/>
</dbReference>
<dbReference type="InterPro" id="IPR038364">
    <property type="entry name" value="Urocanase_central_sf"/>
</dbReference>
<comment type="caution">
    <text evidence="2">The sequence shown here is derived from an EMBL/GenBank/DDBJ whole genome shotgun (WGS) entry which is preliminary data.</text>
</comment>
<name>A0ABW1ELY1_9BACT</name>
<dbReference type="Gene3D" id="3.40.50.10730">
    <property type="entry name" value="Urocanase like domains"/>
    <property type="match status" value="1"/>
</dbReference>